<dbReference type="PANTHER" id="PTHR33608:SF6">
    <property type="entry name" value="BLL2464 PROTEIN"/>
    <property type="match status" value="1"/>
</dbReference>
<dbReference type="STRING" id="660521.SAMN04487949_0753"/>
<evidence type="ECO:0000313" key="6">
    <source>
        <dbReference type="Proteomes" id="UP000199451"/>
    </source>
</evidence>
<dbReference type="InterPro" id="IPR001434">
    <property type="entry name" value="OmcB-like_DUF11"/>
</dbReference>
<sequence>MSESATNSKEDSVGRDSADGGDTVVADDSHQPVESRRAFDTNRWVGATAVAFLPVGVAILFGRRPGLLLAAVVGIAYVAYARSGEAPVPDLRVERELSDDTPDGDDEVRVTVTVTNTGESTLPDLRLVDGVPPALAVVDGSPRHGAALRPGKRASFGYTVTAVRGEHEWEPMQAITRNASGSRERVSAVDAATTMRCLPRLDSAADIPLRGLTTQYTGRIATNVGGSGLEFHSTREYKHGDPLNRVDWKRLARSGELATLEFREERAATVVALVDARQEAYLAGDQGEENAVERGVDAASQVVSSLLDSGDRVGIAALSAEECWLAPGVGNDHRARARQLLATHPALAATPGDGKFFPSIRLRRLLRRLPTDAQVVLFSPLADDYPVSVARRLDATGHLVTVVSPDPTGEETTGHRLATAERRNRASRLRQAGIRVVDWGDEPLATTLTTATRRWSA</sequence>
<name>A0A1G9Q9I1_9EURY</name>
<feature type="compositionally biased region" description="Basic and acidic residues" evidence="1">
    <location>
        <begin position="8"/>
        <end position="18"/>
    </location>
</feature>
<keyword evidence="2" id="KW-0472">Membrane</keyword>
<evidence type="ECO:0000256" key="1">
    <source>
        <dbReference type="SAM" id="MobiDB-lite"/>
    </source>
</evidence>
<feature type="domain" description="DUF11" evidence="3">
    <location>
        <begin position="90"/>
        <end position="147"/>
    </location>
</feature>
<feature type="region of interest" description="Disordered" evidence="1">
    <location>
        <begin position="1"/>
        <end position="35"/>
    </location>
</feature>
<dbReference type="RefSeq" id="WP_244509896.1">
    <property type="nucleotide sequence ID" value="NZ_FNHL01000001.1"/>
</dbReference>
<accession>A0A1G9Q9I1</accession>
<evidence type="ECO:0000259" key="3">
    <source>
        <dbReference type="Pfam" id="PF01345"/>
    </source>
</evidence>
<keyword evidence="6" id="KW-1185">Reference proteome</keyword>
<protein>
    <submittedName>
        <fullName evidence="5">Conserved repeat domain-containing protein</fullName>
    </submittedName>
</protein>
<keyword evidence="2" id="KW-0812">Transmembrane</keyword>
<dbReference type="InterPro" id="IPR013783">
    <property type="entry name" value="Ig-like_fold"/>
</dbReference>
<dbReference type="PANTHER" id="PTHR33608">
    <property type="entry name" value="BLL2464 PROTEIN"/>
    <property type="match status" value="1"/>
</dbReference>
<dbReference type="AlphaFoldDB" id="A0A1G9Q9I1"/>
<organism evidence="5 6">
    <name type="scientific">Halogranum gelatinilyticum</name>
    <dbReference type="NCBI Taxonomy" id="660521"/>
    <lineage>
        <taxon>Archaea</taxon>
        <taxon>Methanobacteriati</taxon>
        <taxon>Methanobacteriota</taxon>
        <taxon>Stenosarchaea group</taxon>
        <taxon>Halobacteria</taxon>
        <taxon>Halobacteriales</taxon>
        <taxon>Haloferacaceae</taxon>
    </lineage>
</organism>
<feature type="domain" description="DUF58" evidence="4">
    <location>
        <begin position="234"/>
        <end position="386"/>
    </location>
</feature>
<evidence type="ECO:0000259" key="4">
    <source>
        <dbReference type="Pfam" id="PF01882"/>
    </source>
</evidence>
<evidence type="ECO:0000313" key="5">
    <source>
        <dbReference type="EMBL" id="SDM07724.1"/>
    </source>
</evidence>
<keyword evidence="2" id="KW-1133">Transmembrane helix</keyword>
<feature type="transmembrane region" description="Helical" evidence="2">
    <location>
        <begin position="44"/>
        <end position="61"/>
    </location>
</feature>
<gene>
    <name evidence="5" type="ORF">SAMN04487949_0753</name>
</gene>
<dbReference type="Gene3D" id="2.60.40.10">
    <property type="entry name" value="Immunoglobulins"/>
    <property type="match status" value="1"/>
</dbReference>
<dbReference type="Pfam" id="PF01345">
    <property type="entry name" value="DUF11"/>
    <property type="match status" value="1"/>
</dbReference>
<reference evidence="6" key="1">
    <citation type="submission" date="2016-10" db="EMBL/GenBank/DDBJ databases">
        <authorList>
            <person name="Varghese N."/>
            <person name="Submissions S."/>
        </authorList>
    </citation>
    <scope>NUCLEOTIDE SEQUENCE [LARGE SCALE GENOMIC DNA]</scope>
    <source>
        <strain evidence="6">CGMCC 1.10119</strain>
    </source>
</reference>
<dbReference type="EMBL" id="FNHL01000001">
    <property type="protein sequence ID" value="SDM07724.1"/>
    <property type="molecule type" value="Genomic_DNA"/>
</dbReference>
<proteinExistence type="predicted"/>
<dbReference type="Proteomes" id="UP000199451">
    <property type="component" value="Unassembled WGS sequence"/>
</dbReference>
<dbReference type="InterPro" id="IPR002881">
    <property type="entry name" value="DUF58"/>
</dbReference>
<evidence type="ECO:0000256" key="2">
    <source>
        <dbReference type="SAM" id="Phobius"/>
    </source>
</evidence>
<dbReference type="Pfam" id="PF01882">
    <property type="entry name" value="DUF58"/>
    <property type="match status" value="1"/>
</dbReference>